<name>A0A7T8JYI4_CALRO</name>
<evidence type="ECO:0000313" key="6">
    <source>
        <dbReference type="EMBL" id="QQP39863.1"/>
    </source>
</evidence>
<evidence type="ECO:0000259" key="4">
    <source>
        <dbReference type="Pfam" id="PF02931"/>
    </source>
</evidence>
<feature type="compositionally biased region" description="Pro residues" evidence="2">
    <location>
        <begin position="212"/>
        <end position="222"/>
    </location>
</feature>
<evidence type="ECO:0000256" key="1">
    <source>
        <dbReference type="ARBA" id="ARBA00004141"/>
    </source>
</evidence>
<evidence type="ECO:0000256" key="3">
    <source>
        <dbReference type="SAM" id="Phobius"/>
    </source>
</evidence>
<dbReference type="InterPro" id="IPR006202">
    <property type="entry name" value="Neur_chan_lig-bd"/>
</dbReference>
<evidence type="ECO:0000259" key="5">
    <source>
        <dbReference type="Pfam" id="PF02932"/>
    </source>
</evidence>
<feature type="compositionally biased region" description="Polar residues" evidence="2">
    <location>
        <begin position="193"/>
        <end position="202"/>
    </location>
</feature>
<dbReference type="Gene3D" id="1.20.58.390">
    <property type="entry name" value="Neurotransmitter-gated ion-channel transmembrane domain"/>
    <property type="match status" value="1"/>
</dbReference>
<organism evidence="6 7">
    <name type="scientific">Caligus rogercresseyi</name>
    <name type="common">Sea louse</name>
    <dbReference type="NCBI Taxonomy" id="217165"/>
    <lineage>
        <taxon>Eukaryota</taxon>
        <taxon>Metazoa</taxon>
        <taxon>Ecdysozoa</taxon>
        <taxon>Arthropoda</taxon>
        <taxon>Crustacea</taxon>
        <taxon>Multicrustacea</taxon>
        <taxon>Hexanauplia</taxon>
        <taxon>Copepoda</taxon>
        <taxon>Siphonostomatoida</taxon>
        <taxon>Caligidae</taxon>
        <taxon>Caligus</taxon>
    </lineage>
</organism>
<dbReference type="SUPFAM" id="SSF63712">
    <property type="entry name" value="Nicotinic receptor ligand binding domain-like"/>
    <property type="match status" value="1"/>
</dbReference>
<dbReference type="Pfam" id="PF02931">
    <property type="entry name" value="Neur_chan_LBD"/>
    <property type="match status" value="1"/>
</dbReference>
<dbReference type="OrthoDB" id="5975154at2759"/>
<feature type="domain" description="Neurotransmitter-gated ion-channel transmembrane" evidence="5">
    <location>
        <begin position="104"/>
        <end position="171"/>
    </location>
</feature>
<feature type="transmembrane region" description="Helical" evidence="3">
    <location>
        <begin position="105"/>
        <end position="126"/>
    </location>
</feature>
<dbReference type="Pfam" id="PF02932">
    <property type="entry name" value="Neur_chan_memb"/>
    <property type="match status" value="1"/>
</dbReference>
<dbReference type="GO" id="GO:0005230">
    <property type="term" value="F:extracellular ligand-gated monoatomic ion channel activity"/>
    <property type="evidence" value="ECO:0007669"/>
    <property type="project" value="InterPro"/>
</dbReference>
<proteinExistence type="predicted"/>
<dbReference type="EMBL" id="CP045898">
    <property type="protein sequence ID" value="QQP39863.1"/>
    <property type="molecule type" value="Genomic_DNA"/>
</dbReference>
<evidence type="ECO:0000313" key="7">
    <source>
        <dbReference type="Proteomes" id="UP000595437"/>
    </source>
</evidence>
<dbReference type="AlphaFoldDB" id="A0A7T8JYI4"/>
<feature type="domain" description="Neurotransmitter-gated ion-channel ligand-binding" evidence="4">
    <location>
        <begin position="1"/>
        <end position="67"/>
    </location>
</feature>
<keyword evidence="3" id="KW-0472">Membrane</keyword>
<dbReference type="Gene3D" id="2.70.170.10">
    <property type="entry name" value="Neurotransmitter-gated ion-channel ligand-binding domain"/>
    <property type="match status" value="1"/>
</dbReference>
<dbReference type="Proteomes" id="UP000595437">
    <property type="component" value="Chromosome 9"/>
</dbReference>
<dbReference type="InterPro" id="IPR036719">
    <property type="entry name" value="Neuro-gated_channel_TM_sf"/>
</dbReference>
<comment type="subcellular location">
    <subcellularLocation>
        <location evidence="1">Membrane</location>
        <topology evidence="1">Multi-pass membrane protein</topology>
    </subcellularLocation>
</comment>
<reference evidence="7" key="1">
    <citation type="submission" date="2021-01" db="EMBL/GenBank/DDBJ databases">
        <title>Caligus Genome Assembly.</title>
        <authorList>
            <person name="Gallardo-Escarate C."/>
        </authorList>
    </citation>
    <scope>NUCLEOTIDE SEQUENCE [LARGE SCALE GENOMIC DNA]</scope>
</reference>
<evidence type="ECO:0008006" key="8">
    <source>
        <dbReference type="Google" id="ProtNLM"/>
    </source>
</evidence>
<dbReference type="InterPro" id="IPR036734">
    <property type="entry name" value="Neur_chan_lig-bd_sf"/>
</dbReference>
<dbReference type="GO" id="GO:0016020">
    <property type="term" value="C:membrane"/>
    <property type="evidence" value="ECO:0007669"/>
    <property type="project" value="UniProtKB-SubCell"/>
</dbReference>
<gene>
    <name evidence="6" type="ORF">FKW44_013714</name>
</gene>
<sequence>MKFGSWTFTGDQVSLTLYNNKDYVDLSDYWKSGTWDIIEVPAYLNIHNDTLPTETDISFYITIRRKTLFTHDIRNQYSPVPGGVPPLGLQDTASHVFGASSHSQYLLFTFIMNTVSILVTVVIINWNFRGPRTHSMPNWIRVLFLKYLPIVLFMRRPKKTRLRWMMEMPGQSRRIPPPHPSYCPPPHAAPPSNVNNGTPSSNRPEELSAPNAPLPPPPPSGSPPSELIKSKMDIMELNDLQGPHIHHPTCKLNQGGSFEEDDDDLTTSPRVYMPLLHTITPGIHPHHHISITSWKRKAQRKGGTLRRMMAQRRFSRQRPIGPHRLWSSSQNIYETKTNTFRPAHPAGPDYKRFLNRFICGITRVNSSIF</sequence>
<feature type="region of interest" description="Disordered" evidence="2">
    <location>
        <begin position="170"/>
        <end position="227"/>
    </location>
</feature>
<keyword evidence="3" id="KW-1133">Transmembrane helix</keyword>
<evidence type="ECO:0000256" key="2">
    <source>
        <dbReference type="SAM" id="MobiDB-lite"/>
    </source>
</evidence>
<keyword evidence="7" id="KW-1185">Reference proteome</keyword>
<protein>
    <recommendedName>
        <fullName evidence="8">Acetylcholine receptor subunit beta-like 1</fullName>
    </recommendedName>
</protein>
<dbReference type="InterPro" id="IPR038050">
    <property type="entry name" value="Neuro_actylchol_rec"/>
</dbReference>
<accession>A0A7T8JYI4</accession>
<feature type="transmembrane region" description="Helical" evidence="3">
    <location>
        <begin position="138"/>
        <end position="155"/>
    </location>
</feature>
<dbReference type="SUPFAM" id="SSF90112">
    <property type="entry name" value="Neurotransmitter-gated ion-channel transmembrane pore"/>
    <property type="match status" value="1"/>
</dbReference>
<keyword evidence="3" id="KW-0812">Transmembrane</keyword>
<feature type="compositionally biased region" description="Pro residues" evidence="2">
    <location>
        <begin position="175"/>
        <end position="189"/>
    </location>
</feature>
<dbReference type="InterPro" id="IPR006029">
    <property type="entry name" value="Neurotrans-gated_channel_TM"/>
</dbReference>